<organism evidence="3 4">
    <name type="scientific">Vibrio agarivorans</name>
    <dbReference type="NCBI Taxonomy" id="153622"/>
    <lineage>
        <taxon>Bacteria</taxon>
        <taxon>Pseudomonadati</taxon>
        <taxon>Pseudomonadota</taxon>
        <taxon>Gammaproteobacteria</taxon>
        <taxon>Vibrionales</taxon>
        <taxon>Vibrionaceae</taxon>
        <taxon>Vibrio</taxon>
    </lineage>
</organism>
<feature type="transmembrane region" description="Helical" evidence="2">
    <location>
        <begin position="6"/>
        <end position="24"/>
    </location>
</feature>
<evidence type="ECO:0000256" key="2">
    <source>
        <dbReference type="SAM" id="Phobius"/>
    </source>
</evidence>
<proteinExistence type="predicted"/>
<dbReference type="InterPro" id="IPR050739">
    <property type="entry name" value="MFP"/>
</dbReference>
<evidence type="ECO:0000313" key="3">
    <source>
        <dbReference type="EMBL" id="MDN2481191.1"/>
    </source>
</evidence>
<feature type="transmembrane region" description="Helical" evidence="2">
    <location>
        <begin position="31"/>
        <end position="49"/>
    </location>
</feature>
<keyword evidence="2" id="KW-1133">Transmembrane helix</keyword>
<dbReference type="PANTHER" id="PTHR30386:SF18">
    <property type="entry name" value="INNER MEMBRANE PROTEIN YIAV-RELATED"/>
    <property type="match status" value="1"/>
</dbReference>
<dbReference type="Gene3D" id="2.40.50.100">
    <property type="match status" value="1"/>
</dbReference>
<evidence type="ECO:0000256" key="1">
    <source>
        <dbReference type="SAM" id="Coils"/>
    </source>
</evidence>
<gene>
    <name evidence="3" type="ORF">QWJ08_07265</name>
</gene>
<reference evidence="3" key="1">
    <citation type="submission" date="2024-05" db="EMBL/GenBank/DDBJ databases">
        <title>Genome Sequences of Four Agar- Degrading Marine Bacteria.</title>
        <authorList>
            <person name="Phillips E.K."/>
            <person name="Shaffer J.C."/>
            <person name="Henson M.W."/>
            <person name="Temperton B."/>
            <person name="Thrash C.J."/>
            <person name="Martin M.O."/>
        </authorList>
    </citation>
    <scope>NUCLEOTIDE SEQUENCE</scope>
    <source>
        <strain evidence="3">EKP203</strain>
    </source>
</reference>
<dbReference type="EMBL" id="JAUEOZ010000001">
    <property type="protein sequence ID" value="MDN2481191.1"/>
    <property type="molecule type" value="Genomic_DNA"/>
</dbReference>
<accession>A0ABT7XZJ3</accession>
<feature type="coiled-coil region" evidence="1">
    <location>
        <begin position="173"/>
        <end position="200"/>
    </location>
</feature>
<sequence>MDMLIILTYTSICIAIFKLFKIPLNKWTVPTAVLGGVAILSTIMIAMNFNHPYAKFSKEYFVSVPIIPEVAGTVEEVFVRPNVPVKKGDILYTIESDKQEFALLKAEAALEEAKTLAYQNEEALLAAKSITDKAQASVKQTTANRDRTLATYSRYKEAHQSGGDNSPFTEQDVDRQQELYNAAQATLDAAEAALEAAEADERRVLLSTTSIINGQNTRVAQLFEAKRQAQLDFDNTVVRAPSDGVATQVALAPGFRVTTLPLRPSMVFVPSNNKRQIAGMFWQNSLQRMKPGLEAEVVLDSAPGKVFTGKLVQVLPAMREGEIQANGTLVSARNIAQHGFAVGVIELDQDLNEFDLPLGVQGQSVVINESGDILHTSIVRRILLRMMSWLKYIWPIK</sequence>
<dbReference type="Gene3D" id="2.40.30.170">
    <property type="match status" value="1"/>
</dbReference>
<keyword evidence="2" id="KW-0812">Transmembrane</keyword>
<protein>
    <submittedName>
        <fullName evidence="3">Biotin/lipoyl-binding protein</fullName>
    </submittedName>
</protein>
<comment type="caution">
    <text evidence="3">The sequence shown here is derived from an EMBL/GenBank/DDBJ whole genome shotgun (WGS) entry which is preliminary data.</text>
</comment>
<dbReference type="RefSeq" id="WP_289961329.1">
    <property type="nucleotide sequence ID" value="NZ_JAUEOZ010000001.1"/>
</dbReference>
<dbReference type="SUPFAM" id="SSF111369">
    <property type="entry name" value="HlyD-like secretion proteins"/>
    <property type="match status" value="2"/>
</dbReference>
<keyword evidence="4" id="KW-1185">Reference proteome</keyword>
<dbReference type="Proteomes" id="UP001169719">
    <property type="component" value="Unassembled WGS sequence"/>
</dbReference>
<keyword evidence="1" id="KW-0175">Coiled coil</keyword>
<keyword evidence="2" id="KW-0472">Membrane</keyword>
<dbReference type="PANTHER" id="PTHR30386">
    <property type="entry name" value="MEMBRANE FUSION SUBUNIT OF EMRAB-TOLC MULTIDRUG EFFLUX PUMP"/>
    <property type="match status" value="1"/>
</dbReference>
<evidence type="ECO:0000313" key="4">
    <source>
        <dbReference type="Proteomes" id="UP001169719"/>
    </source>
</evidence>
<name>A0ABT7XZJ3_9VIBR</name>